<feature type="compositionally biased region" description="Low complexity" evidence="1">
    <location>
        <begin position="93"/>
        <end position="102"/>
    </location>
</feature>
<accession>A0A4C1UBH4</accession>
<dbReference type="EMBL" id="BGZK01000150">
    <property type="protein sequence ID" value="GBP23467.1"/>
    <property type="molecule type" value="Genomic_DNA"/>
</dbReference>
<dbReference type="AlphaFoldDB" id="A0A4C1UBH4"/>
<dbReference type="Proteomes" id="UP000299102">
    <property type="component" value="Unassembled WGS sequence"/>
</dbReference>
<evidence type="ECO:0000313" key="2">
    <source>
        <dbReference type="EMBL" id="GBP23467.1"/>
    </source>
</evidence>
<protein>
    <submittedName>
        <fullName evidence="2">Uncharacterized protein</fullName>
    </submittedName>
</protein>
<reference evidence="2 3" key="1">
    <citation type="journal article" date="2019" name="Commun. Biol.">
        <title>The bagworm genome reveals a unique fibroin gene that provides high tensile strength.</title>
        <authorList>
            <person name="Kono N."/>
            <person name="Nakamura H."/>
            <person name="Ohtoshi R."/>
            <person name="Tomita M."/>
            <person name="Numata K."/>
            <person name="Arakawa K."/>
        </authorList>
    </citation>
    <scope>NUCLEOTIDE SEQUENCE [LARGE SCALE GENOMIC DNA]</scope>
</reference>
<evidence type="ECO:0000313" key="3">
    <source>
        <dbReference type="Proteomes" id="UP000299102"/>
    </source>
</evidence>
<feature type="region of interest" description="Disordered" evidence="1">
    <location>
        <begin position="75"/>
        <end position="102"/>
    </location>
</feature>
<proteinExistence type="predicted"/>
<name>A0A4C1UBH4_EUMVA</name>
<evidence type="ECO:0000256" key="1">
    <source>
        <dbReference type="SAM" id="MobiDB-lite"/>
    </source>
</evidence>
<organism evidence="2 3">
    <name type="scientific">Eumeta variegata</name>
    <name type="common">Bagworm moth</name>
    <name type="synonym">Eumeta japonica</name>
    <dbReference type="NCBI Taxonomy" id="151549"/>
    <lineage>
        <taxon>Eukaryota</taxon>
        <taxon>Metazoa</taxon>
        <taxon>Ecdysozoa</taxon>
        <taxon>Arthropoda</taxon>
        <taxon>Hexapoda</taxon>
        <taxon>Insecta</taxon>
        <taxon>Pterygota</taxon>
        <taxon>Neoptera</taxon>
        <taxon>Endopterygota</taxon>
        <taxon>Lepidoptera</taxon>
        <taxon>Glossata</taxon>
        <taxon>Ditrysia</taxon>
        <taxon>Tineoidea</taxon>
        <taxon>Psychidae</taxon>
        <taxon>Oiketicinae</taxon>
        <taxon>Eumeta</taxon>
    </lineage>
</organism>
<feature type="region of interest" description="Disordered" evidence="1">
    <location>
        <begin position="31"/>
        <end position="58"/>
    </location>
</feature>
<keyword evidence="3" id="KW-1185">Reference proteome</keyword>
<gene>
    <name evidence="2" type="ORF">EVAR_22327_1</name>
</gene>
<sequence length="220" mass="24494">MSTEPRYFNRACAAEVVNTIRRRASIRRRLRDENRKLKRKRIHRTAPEPRRSASSSSDHIHRAYAPVIFFIRGRAPAHPEPSPPSACQRARRSAGGSARLGSKTCRPIRASYRNETRGPCSPTRETRAHLTAVGGDTSRPRSGHVRNAIATCITSAGLASALIQTGRIASFLVSVDHGVDHDRNLDKCRCRSSLGTLLLQIRNRYKKKNSLNVHANSSKN</sequence>
<comment type="caution">
    <text evidence="2">The sequence shown here is derived from an EMBL/GenBank/DDBJ whole genome shotgun (WGS) entry which is preliminary data.</text>
</comment>